<evidence type="ECO:0000313" key="2">
    <source>
        <dbReference type="EMBL" id="RKO83142.1"/>
    </source>
</evidence>
<accession>A0A4P9VVJ4</accession>
<dbReference type="EMBL" id="ML001605">
    <property type="protein sequence ID" value="RKO83142.1"/>
    <property type="molecule type" value="Genomic_DNA"/>
</dbReference>
<name>A0A4P9VVJ4_9FUNG</name>
<dbReference type="AlphaFoldDB" id="A0A4P9VVJ4"/>
<gene>
    <name evidence="2" type="ORF">BDK51DRAFT_46526</name>
</gene>
<evidence type="ECO:0000256" key="1">
    <source>
        <dbReference type="SAM" id="MobiDB-lite"/>
    </source>
</evidence>
<reference evidence="3" key="1">
    <citation type="journal article" date="2018" name="Nat. Microbiol.">
        <title>Leveraging single-cell genomics to expand the fungal tree of life.</title>
        <authorList>
            <person name="Ahrendt S.R."/>
            <person name="Quandt C.A."/>
            <person name="Ciobanu D."/>
            <person name="Clum A."/>
            <person name="Salamov A."/>
            <person name="Andreopoulos B."/>
            <person name="Cheng J.F."/>
            <person name="Woyke T."/>
            <person name="Pelin A."/>
            <person name="Henrissat B."/>
            <person name="Reynolds N.K."/>
            <person name="Benny G.L."/>
            <person name="Smith M.E."/>
            <person name="James T.Y."/>
            <person name="Grigoriev I.V."/>
        </authorList>
    </citation>
    <scope>NUCLEOTIDE SEQUENCE [LARGE SCALE GENOMIC DNA]</scope>
</reference>
<keyword evidence="3" id="KW-1185">Reference proteome</keyword>
<evidence type="ECO:0000313" key="3">
    <source>
        <dbReference type="Proteomes" id="UP000269721"/>
    </source>
</evidence>
<protein>
    <submittedName>
        <fullName evidence="2">Uncharacterized protein</fullName>
    </submittedName>
</protein>
<proteinExistence type="predicted"/>
<organism evidence="2 3">
    <name type="scientific">Blyttiomyces helicus</name>
    <dbReference type="NCBI Taxonomy" id="388810"/>
    <lineage>
        <taxon>Eukaryota</taxon>
        <taxon>Fungi</taxon>
        <taxon>Fungi incertae sedis</taxon>
        <taxon>Chytridiomycota</taxon>
        <taxon>Chytridiomycota incertae sedis</taxon>
        <taxon>Chytridiomycetes</taxon>
        <taxon>Chytridiomycetes incertae sedis</taxon>
        <taxon>Blyttiomyces</taxon>
    </lineage>
</organism>
<dbReference type="Proteomes" id="UP000269721">
    <property type="component" value="Unassembled WGS sequence"/>
</dbReference>
<sequence length="408" mass="44426">MDTWFVHDVRLESRTKVRYAFEGRAAGDHQGTTPFSAPEGDHPMLPWNLELCSVLTPLAVNKLAVTSQCVADPGQLTYKHTFKFGQLVEHLFPSYRHARGGAESNPASHPATADAGSPSAPAAVDATVLSASSAAAPASRLVRSLAVLARAWSSHERAGNVSFNYDLRRCPSAVTPSELTAIGQCWRELGLKNYAQAREMESNVGLQSFSFLVERVQVSEQEAVRFAAGPAAAPNGQRYVVLWWEAEAHGAATPTPASPPPVSLSTPPQNLLGFLTAEFDLDTAVLFIGYEKISSWSQIVLAQTLSTLFRGITEDAGVAPHNFAQCPIKDVWWTERCRTPGLASELSNGFRDIGFVPLADYCTEFGIGIHIFARQKLFASSAAPFFEQYATPFLTVWDWTRSLAAREP</sequence>
<feature type="region of interest" description="Disordered" evidence="1">
    <location>
        <begin position="99"/>
        <end position="120"/>
    </location>
</feature>